<dbReference type="AlphaFoldDB" id="A0A915ISF2"/>
<evidence type="ECO:0000313" key="1">
    <source>
        <dbReference type="Proteomes" id="UP000887565"/>
    </source>
</evidence>
<evidence type="ECO:0000313" key="2">
    <source>
        <dbReference type="WBParaSite" id="nRc.2.0.1.t16746-RA"/>
    </source>
</evidence>
<proteinExistence type="predicted"/>
<name>A0A915ISF2_ROMCU</name>
<accession>A0A915ISF2</accession>
<sequence>MTEPVTQQGHISDMDYLKTVPSRKRRKIIKSACPDETSVVSGDDEMVHQSIKFMEFQREQWHKLCDINGKEMYAEVDPCIIMVSLTCPFGLPSHR</sequence>
<keyword evidence="1" id="KW-1185">Reference proteome</keyword>
<organism evidence="1 2">
    <name type="scientific">Romanomermis culicivorax</name>
    <name type="common">Nematode worm</name>
    <dbReference type="NCBI Taxonomy" id="13658"/>
    <lineage>
        <taxon>Eukaryota</taxon>
        <taxon>Metazoa</taxon>
        <taxon>Ecdysozoa</taxon>
        <taxon>Nematoda</taxon>
        <taxon>Enoplea</taxon>
        <taxon>Dorylaimia</taxon>
        <taxon>Mermithida</taxon>
        <taxon>Mermithoidea</taxon>
        <taxon>Mermithidae</taxon>
        <taxon>Romanomermis</taxon>
    </lineage>
</organism>
<protein>
    <submittedName>
        <fullName evidence="2">Uncharacterized protein</fullName>
    </submittedName>
</protein>
<dbReference type="Proteomes" id="UP000887565">
    <property type="component" value="Unplaced"/>
</dbReference>
<dbReference type="WBParaSite" id="nRc.2.0.1.t16746-RA">
    <property type="protein sequence ID" value="nRc.2.0.1.t16746-RA"/>
    <property type="gene ID" value="nRc.2.0.1.g16746"/>
</dbReference>
<reference evidence="2" key="1">
    <citation type="submission" date="2022-11" db="UniProtKB">
        <authorList>
            <consortium name="WormBaseParasite"/>
        </authorList>
    </citation>
    <scope>IDENTIFICATION</scope>
</reference>